<dbReference type="InterPro" id="IPR050696">
    <property type="entry name" value="FtsA/MreB"/>
</dbReference>
<dbReference type="RefSeq" id="WP_377302689.1">
    <property type="nucleotide sequence ID" value="NZ_CP180191.1"/>
</dbReference>
<dbReference type="Gene3D" id="3.30.1490.300">
    <property type="match status" value="1"/>
</dbReference>
<proteinExistence type="predicted"/>
<organism evidence="2 3">
    <name type="scientific">Piscinibacterium candidicorallinum</name>
    <dbReference type="NCBI Taxonomy" id="1793872"/>
    <lineage>
        <taxon>Bacteria</taxon>
        <taxon>Pseudomonadati</taxon>
        <taxon>Pseudomonadota</taxon>
        <taxon>Betaproteobacteria</taxon>
        <taxon>Burkholderiales</taxon>
        <taxon>Piscinibacterium</taxon>
    </lineage>
</organism>
<protein>
    <submittedName>
        <fullName evidence="2">Pilus assembly protein PilM</fullName>
    </submittedName>
</protein>
<dbReference type="InterPro" id="IPR005883">
    <property type="entry name" value="PilM"/>
</dbReference>
<dbReference type="PANTHER" id="PTHR32432:SF3">
    <property type="entry name" value="ETHANOLAMINE UTILIZATION PROTEIN EUTJ"/>
    <property type="match status" value="1"/>
</dbReference>
<evidence type="ECO:0000313" key="3">
    <source>
        <dbReference type="Proteomes" id="UP001595556"/>
    </source>
</evidence>
<evidence type="ECO:0000259" key="1">
    <source>
        <dbReference type="SMART" id="SM00842"/>
    </source>
</evidence>
<dbReference type="EMBL" id="JBHRTI010000004">
    <property type="protein sequence ID" value="MFC3147511.1"/>
    <property type="molecule type" value="Genomic_DNA"/>
</dbReference>
<dbReference type="PIRSF" id="PIRSF019169">
    <property type="entry name" value="PilM"/>
    <property type="match status" value="1"/>
</dbReference>
<dbReference type="SMART" id="SM00842">
    <property type="entry name" value="FtsA"/>
    <property type="match status" value="1"/>
</dbReference>
<comment type="caution">
    <text evidence="2">The sequence shown here is derived from an EMBL/GenBank/DDBJ whole genome shotgun (WGS) entry which is preliminary data.</text>
</comment>
<sequence>MALDLSALIPGRNPPLVGVDVSATSVKLVELSTSPRGGRRLERYAIEPLPRGAVVDGGIDKVDIVAEALRRAWRKAGCRTKNVAMALPASAVITKRILLPANLSEEELEIQVESEANQYIPFSLDEVSLDFCVIGPSPQNKDEVEVLLAASRKERVEDRIAVAQAAGLKPAIMDIETYAARSALDNVRVQLPNKGDGLVLALFYIGANTLSISVTLNDQVVYERDQSFGGNQLTQDIARAYGLSFEEAETKKRTGDLPDGWQKDFLEPFTESCALEVTRSLQFFFTSTPYSRVDQIMLAGGCATLPGLVDAVVNRTQVPTSVITPFKGMDVSPNVRDRQLQLDAPMLMVACGLAMRRFAE</sequence>
<dbReference type="NCBIfam" id="TIGR01175">
    <property type="entry name" value="pilM"/>
    <property type="match status" value="1"/>
</dbReference>
<accession>A0ABV7H4M4</accession>
<dbReference type="CDD" id="cd24049">
    <property type="entry name" value="ASKHA_NBD_PilM"/>
    <property type="match status" value="1"/>
</dbReference>
<dbReference type="InterPro" id="IPR043129">
    <property type="entry name" value="ATPase_NBD"/>
</dbReference>
<keyword evidence="3" id="KW-1185">Reference proteome</keyword>
<dbReference type="Pfam" id="PF11104">
    <property type="entry name" value="PilM_2"/>
    <property type="match status" value="1"/>
</dbReference>
<dbReference type="SUPFAM" id="SSF53067">
    <property type="entry name" value="Actin-like ATPase domain"/>
    <property type="match status" value="2"/>
</dbReference>
<evidence type="ECO:0000313" key="2">
    <source>
        <dbReference type="EMBL" id="MFC3147511.1"/>
    </source>
</evidence>
<name>A0ABV7H4M4_9BURK</name>
<dbReference type="PANTHER" id="PTHR32432">
    <property type="entry name" value="CELL DIVISION PROTEIN FTSA-RELATED"/>
    <property type="match status" value="1"/>
</dbReference>
<gene>
    <name evidence="2" type="ORF">ACFOEN_07640</name>
</gene>
<reference evidence="3" key="1">
    <citation type="journal article" date="2019" name="Int. J. Syst. Evol. Microbiol.">
        <title>The Global Catalogue of Microorganisms (GCM) 10K type strain sequencing project: providing services to taxonomists for standard genome sequencing and annotation.</title>
        <authorList>
            <consortium name="The Broad Institute Genomics Platform"/>
            <consortium name="The Broad Institute Genome Sequencing Center for Infectious Disease"/>
            <person name="Wu L."/>
            <person name="Ma J."/>
        </authorList>
    </citation>
    <scope>NUCLEOTIDE SEQUENCE [LARGE SCALE GENOMIC DNA]</scope>
    <source>
        <strain evidence="3">KCTC 52168</strain>
    </source>
</reference>
<dbReference type="Gene3D" id="3.30.420.40">
    <property type="match status" value="2"/>
</dbReference>
<dbReference type="Proteomes" id="UP001595556">
    <property type="component" value="Unassembled WGS sequence"/>
</dbReference>
<dbReference type="InterPro" id="IPR003494">
    <property type="entry name" value="SHS2_FtsA"/>
</dbReference>
<feature type="domain" description="SHS2" evidence="1">
    <location>
        <begin position="16"/>
        <end position="184"/>
    </location>
</feature>